<organism evidence="13 14">
    <name type="scientific">Toxocara canis</name>
    <name type="common">Canine roundworm</name>
    <dbReference type="NCBI Taxonomy" id="6265"/>
    <lineage>
        <taxon>Eukaryota</taxon>
        <taxon>Metazoa</taxon>
        <taxon>Ecdysozoa</taxon>
        <taxon>Nematoda</taxon>
        <taxon>Chromadorea</taxon>
        <taxon>Rhabditida</taxon>
        <taxon>Spirurina</taxon>
        <taxon>Ascaridomorpha</taxon>
        <taxon>Ascaridoidea</taxon>
        <taxon>Toxocaridae</taxon>
        <taxon>Toxocara</taxon>
    </lineage>
</organism>
<evidence type="ECO:0000313" key="13">
    <source>
        <dbReference type="EMBL" id="KHN85089.1"/>
    </source>
</evidence>
<evidence type="ECO:0000256" key="9">
    <source>
        <dbReference type="ARBA" id="ARBA00069061"/>
    </source>
</evidence>
<dbReference type="PROSITE" id="PS50848">
    <property type="entry name" value="START"/>
    <property type="match status" value="1"/>
</dbReference>
<dbReference type="PANTHER" id="PTHR19308:SF8">
    <property type="entry name" value="STAR-RELATED LIPID TRANSFER PROTEIN 7, MITOCHONDRIAL"/>
    <property type="match status" value="1"/>
</dbReference>
<evidence type="ECO:0000256" key="3">
    <source>
        <dbReference type="ARBA" id="ARBA00022490"/>
    </source>
</evidence>
<dbReference type="OMA" id="PMYPREY"/>
<evidence type="ECO:0000256" key="8">
    <source>
        <dbReference type="ARBA" id="ARBA00063535"/>
    </source>
</evidence>
<evidence type="ECO:0000256" key="1">
    <source>
        <dbReference type="ARBA" id="ARBA00004496"/>
    </source>
</evidence>
<dbReference type="Gene3D" id="3.30.530.20">
    <property type="match status" value="1"/>
</dbReference>
<protein>
    <recommendedName>
        <fullName evidence="9">Phosphatidylcholine transfer protein</fullName>
    </recommendedName>
    <alternativeName>
        <fullName evidence="11">START domain-containing protein 2</fullName>
    </alternativeName>
    <alternativeName>
        <fullName evidence="10">StAR-related lipid transfer protein 2</fullName>
    </alternativeName>
</protein>
<name>A0A0B2VUK2_TOXCA</name>
<evidence type="ECO:0000256" key="5">
    <source>
        <dbReference type="ARBA" id="ARBA00022990"/>
    </source>
</evidence>
<dbReference type="InterPro" id="IPR023393">
    <property type="entry name" value="START-like_dom_sf"/>
</dbReference>
<dbReference type="OrthoDB" id="1295045at2759"/>
<dbReference type="GO" id="GO:0006869">
    <property type="term" value="P:lipid transport"/>
    <property type="evidence" value="ECO:0007669"/>
    <property type="project" value="UniProtKB-KW"/>
</dbReference>
<reference evidence="13 14" key="1">
    <citation type="submission" date="2014-11" db="EMBL/GenBank/DDBJ databases">
        <title>Genetic blueprint of the zoonotic pathogen Toxocara canis.</title>
        <authorList>
            <person name="Zhu X.-Q."/>
            <person name="Korhonen P.K."/>
            <person name="Cai H."/>
            <person name="Young N.D."/>
            <person name="Nejsum P."/>
            <person name="von Samson-Himmelstjerna G."/>
            <person name="Boag P.R."/>
            <person name="Tan P."/>
            <person name="Li Q."/>
            <person name="Min J."/>
            <person name="Yang Y."/>
            <person name="Wang X."/>
            <person name="Fang X."/>
            <person name="Hall R.S."/>
            <person name="Hofmann A."/>
            <person name="Sternberg P.W."/>
            <person name="Jex A.R."/>
            <person name="Gasser R.B."/>
        </authorList>
    </citation>
    <scope>NUCLEOTIDE SEQUENCE [LARGE SCALE GENOMIC DNA]</scope>
    <source>
        <strain evidence="13">PN_DK_2014</strain>
    </source>
</reference>
<dbReference type="InterPro" id="IPR051213">
    <property type="entry name" value="START_lipid_transfer"/>
</dbReference>
<dbReference type="SMART" id="SM00234">
    <property type="entry name" value="START"/>
    <property type="match status" value="1"/>
</dbReference>
<keyword evidence="6" id="KW-0445">Lipid transport</keyword>
<keyword evidence="2" id="KW-0813">Transport</keyword>
<evidence type="ECO:0000256" key="2">
    <source>
        <dbReference type="ARBA" id="ARBA00022448"/>
    </source>
</evidence>
<keyword evidence="3" id="KW-0963">Cytoplasm</keyword>
<keyword evidence="5" id="KW-0007">Acetylation</keyword>
<evidence type="ECO:0000256" key="7">
    <source>
        <dbReference type="ARBA" id="ARBA00023121"/>
    </source>
</evidence>
<evidence type="ECO:0000256" key="11">
    <source>
        <dbReference type="ARBA" id="ARBA00079049"/>
    </source>
</evidence>
<gene>
    <name evidence="13" type="primary">Stard7</name>
    <name evidence="13" type="ORF">Tcan_07890</name>
</gene>
<evidence type="ECO:0000259" key="12">
    <source>
        <dbReference type="PROSITE" id="PS50848"/>
    </source>
</evidence>
<dbReference type="GO" id="GO:0008289">
    <property type="term" value="F:lipid binding"/>
    <property type="evidence" value="ECO:0007669"/>
    <property type="project" value="UniProtKB-KW"/>
</dbReference>
<evidence type="ECO:0000256" key="6">
    <source>
        <dbReference type="ARBA" id="ARBA00023055"/>
    </source>
</evidence>
<dbReference type="Proteomes" id="UP000031036">
    <property type="component" value="Unassembled WGS sequence"/>
</dbReference>
<dbReference type="Pfam" id="PF01852">
    <property type="entry name" value="START"/>
    <property type="match status" value="1"/>
</dbReference>
<feature type="domain" description="START" evidence="12">
    <location>
        <begin position="67"/>
        <end position="267"/>
    </location>
</feature>
<keyword evidence="14" id="KW-1185">Reference proteome</keyword>
<dbReference type="STRING" id="6265.A0A0B2VUK2"/>
<dbReference type="InterPro" id="IPR002913">
    <property type="entry name" value="START_lipid-bd_dom"/>
</dbReference>
<dbReference type="EMBL" id="JPKZ01000869">
    <property type="protein sequence ID" value="KHN85089.1"/>
    <property type="molecule type" value="Genomic_DNA"/>
</dbReference>
<evidence type="ECO:0000256" key="10">
    <source>
        <dbReference type="ARBA" id="ARBA00077188"/>
    </source>
</evidence>
<dbReference type="FunFam" id="3.30.530.20:FF:000017">
    <property type="entry name" value="Phosphatidylcholine transfer protein, putative"/>
    <property type="match status" value="1"/>
</dbReference>
<comment type="caution">
    <text evidence="13">The sequence shown here is derived from an EMBL/GenBank/DDBJ whole genome shotgun (WGS) entry which is preliminary data.</text>
</comment>
<keyword evidence="7" id="KW-0446">Lipid-binding</keyword>
<keyword evidence="4" id="KW-0597">Phosphoprotein</keyword>
<evidence type="ECO:0000256" key="4">
    <source>
        <dbReference type="ARBA" id="ARBA00022553"/>
    </source>
</evidence>
<comment type="subunit">
    <text evidence="8">Interacts with ACOT13/THEM2.</text>
</comment>
<dbReference type="PANTHER" id="PTHR19308">
    <property type="entry name" value="PHOSPHATIDYLCHOLINE TRANSFER PROTEIN"/>
    <property type="match status" value="1"/>
</dbReference>
<proteinExistence type="predicted"/>
<comment type="subcellular location">
    <subcellularLocation>
        <location evidence="1">Cytoplasm</location>
    </subcellularLocation>
</comment>
<evidence type="ECO:0000313" key="14">
    <source>
        <dbReference type="Proteomes" id="UP000031036"/>
    </source>
</evidence>
<accession>A0A0B2VUK2</accession>
<dbReference type="SUPFAM" id="SSF55961">
    <property type="entry name" value="Bet v1-like"/>
    <property type="match status" value="1"/>
</dbReference>
<sequence>MFTRHTFYKFLRFVWPYRLLQMIPLRFRSGAHCSWRRWMRWRPPLLVAISAGFSFQEKAIPDEVIRAEKALRISDDQSGEWEVMVEQDDLRVVRRALDSSGLYEYRCSGTYRDITARDFVDAQVDLDYRQKWDTNVLKLELLYSDEKADSQVIRWIAKFPYPMYPREYIFMRRRYVDENEQSVVIASSALDHKLFPVSREYVRVQTYRSVMVVRAHTCFDEKGLDFVLTYYDNPESNMPSYAYNWVVNRAGPHFLLQVHAAARELERMRSQKSLSQVERQILEVNKEEEKGFKGGVGEGLIEGEEGVEVGEENMEGAERTDAQGTLRRAREALRSWYDRLAAMETPESLRLFD</sequence>
<dbReference type="GO" id="GO:0005829">
    <property type="term" value="C:cytosol"/>
    <property type="evidence" value="ECO:0007669"/>
    <property type="project" value="UniProtKB-ARBA"/>
</dbReference>
<dbReference type="AlphaFoldDB" id="A0A0B2VUK2"/>